<dbReference type="AlphaFoldDB" id="A0AAU9NT82"/>
<dbReference type="PANTHER" id="PTHR31225:SF235">
    <property type="entry name" value="TERPENOID CYCLASES_PROTEIN PRENYLTRANSFERASE ALPHA-ALPHA TOROID-RELATED"/>
    <property type="match status" value="1"/>
</dbReference>
<reference evidence="2 3" key="1">
    <citation type="submission" date="2022-01" db="EMBL/GenBank/DDBJ databases">
        <authorList>
            <person name="Xiong W."/>
            <person name="Schranz E."/>
        </authorList>
    </citation>
    <scope>NUCLEOTIDE SEQUENCE [LARGE SCALE GENOMIC DNA]</scope>
</reference>
<dbReference type="Gene3D" id="1.50.10.130">
    <property type="entry name" value="Terpene synthase, N-terminal domain"/>
    <property type="match status" value="1"/>
</dbReference>
<evidence type="ECO:0000259" key="1">
    <source>
        <dbReference type="Pfam" id="PF01397"/>
    </source>
</evidence>
<gene>
    <name evidence="2" type="ORF">LVIROSA_LOCUS27101</name>
</gene>
<dbReference type="InterPro" id="IPR008930">
    <property type="entry name" value="Terpenoid_cyclase/PrenylTrfase"/>
</dbReference>
<evidence type="ECO:0000313" key="2">
    <source>
        <dbReference type="EMBL" id="CAH1441004.1"/>
    </source>
</evidence>
<dbReference type="Pfam" id="PF01397">
    <property type="entry name" value="Terpene_synth"/>
    <property type="match status" value="1"/>
</dbReference>
<dbReference type="InterPro" id="IPR008949">
    <property type="entry name" value="Isoprenoid_synthase_dom_sf"/>
</dbReference>
<accession>A0AAU9NT82</accession>
<organism evidence="2 3">
    <name type="scientific">Lactuca virosa</name>
    <dbReference type="NCBI Taxonomy" id="75947"/>
    <lineage>
        <taxon>Eukaryota</taxon>
        <taxon>Viridiplantae</taxon>
        <taxon>Streptophyta</taxon>
        <taxon>Embryophyta</taxon>
        <taxon>Tracheophyta</taxon>
        <taxon>Spermatophyta</taxon>
        <taxon>Magnoliopsida</taxon>
        <taxon>eudicotyledons</taxon>
        <taxon>Gunneridae</taxon>
        <taxon>Pentapetalae</taxon>
        <taxon>asterids</taxon>
        <taxon>campanulids</taxon>
        <taxon>Asterales</taxon>
        <taxon>Asteraceae</taxon>
        <taxon>Cichorioideae</taxon>
        <taxon>Cichorieae</taxon>
        <taxon>Lactucinae</taxon>
        <taxon>Lactuca</taxon>
    </lineage>
</organism>
<dbReference type="EMBL" id="CAKMRJ010005412">
    <property type="protein sequence ID" value="CAH1441004.1"/>
    <property type="molecule type" value="Genomic_DNA"/>
</dbReference>
<dbReference type="InterPro" id="IPR036965">
    <property type="entry name" value="Terpene_synth_N_sf"/>
</dbReference>
<dbReference type="GO" id="GO:0016114">
    <property type="term" value="P:terpenoid biosynthetic process"/>
    <property type="evidence" value="ECO:0007669"/>
    <property type="project" value="InterPro"/>
</dbReference>
<dbReference type="InterPro" id="IPR050148">
    <property type="entry name" value="Terpene_synthase-like"/>
</dbReference>
<name>A0AAU9NT82_9ASTR</name>
<sequence length="197" mass="22553">MSVQQEDVIRPTVNFPPSVWGDVFLAYQQQEEEEGIEKVVDDLKEEVKKEILASLNDPTKHLNLLKLVDATQRTSLWFRLMRQQGFLVSSDTFKTYKDKEGCFNESLKSDLEGLLDLYEASYLSMPGEVILDDALDFSRKCLDDMAKNHLLSSHGLTCCNLSIKRRFAKYPSGGNALMSQPMYLMQEIDWLNATYGH</sequence>
<dbReference type="Proteomes" id="UP001157418">
    <property type="component" value="Unassembled WGS sequence"/>
</dbReference>
<dbReference type="InterPro" id="IPR001906">
    <property type="entry name" value="Terpene_synth_N"/>
</dbReference>
<dbReference type="PANTHER" id="PTHR31225">
    <property type="entry name" value="OS04G0344100 PROTEIN-RELATED"/>
    <property type="match status" value="1"/>
</dbReference>
<feature type="domain" description="Terpene synthase N-terminal" evidence="1">
    <location>
        <begin position="72"/>
        <end position="149"/>
    </location>
</feature>
<keyword evidence="3" id="KW-1185">Reference proteome</keyword>
<proteinExistence type="predicted"/>
<dbReference type="GO" id="GO:0010333">
    <property type="term" value="F:terpene synthase activity"/>
    <property type="evidence" value="ECO:0007669"/>
    <property type="project" value="InterPro"/>
</dbReference>
<evidence type="ECO:0000313" key="3">
    <source>
        <dbReference type="Proteomes" id="UP001157418"/>
    </source>
</evidence>
<dbReference type="SUPFAM" id="SSF48239">
    <property type="entry name" value="Terpenoid cyclases/Protein prenyltransferases"/>
    <property type="match status" value="1"/>
</dbReference>
<protein>
    <recommendedName>
        <fullName evidence="1">Terpene synthase N-terminal domain-containing protein</fullName>
    </recommendedName>
</protein>
<comment type="caution">
    <text evidence="2">The sequence shown here is derived from an EMBL/GenBank/DDBJ whole genome shotgun (WGS) entry which is preliminary data.</text>
</comment>
<dbReference type="Gene3D" id="1.10.600.10">
    <property type="entry name" value="Farnesyl Diphosphate Synthase"/>
    <property type="match status" value="1"/>
</dbReference>